<dbReference type="InParanoid" id="I7M3G4"/>
<dbReference type="RefSeq" id="XP_001023345.2">
    <property type="nucleotide sequence ID" value="XM_001023345.2"/>
</dbReference>
<dbReference type="GeneID" id="7823374"/>
<feature type="compositionally biased region" description="Polar residues" evidence="1">
    <location>
        <begin position="194"/>
        <end position="217"/>
    </location>
</feature>
<evidence type="ECO:0000313" key="2">
    <source>
        <dbReference type="EMBL" id="EAS03100.2"/>
    </source>
</evidence>
<evidence type="ECO:0000256" key="1">
    <source>
        <dbReference type="SAM" id="MobiDB-lite"/>
    </source>
</evidence>
<name>I7M3G4_TETTS</name>
<gene>
    <name evidence="2" type="ORF">TTHERM_00444820</name>
</gene>
<dbReference type="AlphaFoldDB" id="I7M3G4"/>
<dbReference type="Proteomes" id="UP000009168">
    <property type="component" value="Unassembled WGS sequence"/>
</dbReference>
<feature type="compositionally biased region" description="Polar residues" evidence="1">
    <location>
        <begin position="426"/>
        <end position="442"/>
    </location>
</feature>
<dbReference type="OrthoDB" id="304995at2759"/>
<reference evidence="3" key="1">
    <citation type="journal article" date="2006" name="PLoS Biol.">
        <title>Macronuclear genome sequence of the ciliate Tetrahymena thermophila, a model eukaryote.</title>
        <authorList>
            <person name="Eisen J.A."/>
            <person name="Coyne R.S."/>
            <person name="Wu M."/>
            <person name="Wu D."/>
            <person name="Thiagarajan M."/>
            <person name="Wortman J.R."/>
            <person name="Badger J.H."/>
            <person name="Ren Q."/>
            <person name="Amedeo P."/>
            <person name="Jones K.M."/>
            <person name="Tallon L.J."/>
            <person name="Delcher A.L."/>
            <person name="Salzberg S.L."/>
            <person name="Silva J.C."/>
            <person name="Haas B.J."/>
            <person name="Majoros W.H."/>
            <person name="Farzad M."/>
            <person name="Carlton J.M."/>
            <person name="Smith R.K. Jr."/>
            <person name="Garg J."/>
            <person name="Pearlman R.E."/>
            <person name="Karrer K.M."/>
            <person name="Sun L."/>
            <person name="Manning G."/>
            <person name="Elde N.C."/>
            <person name="Turkewitz A.P."/>
            <person name="Asai D.J."/>
            <person name="Wilkes D.E."/>
            <person name="Wang Y."/>
            <person name="Cai H."/>
            <person name="Collins K."/>
            <person name="Stewart B.A."/>
            <person name="Lee S.R."/>
            <person name="Wilamowska K."/>
            <person name="Weinberg Z."/>
            <person name="Ruzzo W.L."/>
            <person name="Wloga D."/>
            <person name="Gaertig J."/>
            <person name="Frankel J."/>
            <person name="Tsao C.-C."/>
            <person name="Gorovsky M.A."/>
            <person name="Keeling P.J."/>
            <person name="Waller R.F."/>
            <person name="Patron N.J."/>
            <person name="Cherry J.M."/>
            <person name="Stover N.A."/>
            <person name="Krieger C.J."/>
            <person name="del Toro C."/>
            <person name="Ryder H.F."/>
            <person name="Williamson S.C."/>
            <person name="Barbeau R.A."/>
            <person name="Hamilton E.P."/>
            <person name="Orias E."/>
        </authorList>
    </citation>
    <scope>NUCLEOTIDE SEQUENCE [LARGE SCALE GENOMIC DNA]</scope>
    <source>
        <strain evidence="3">SB210</strain>
    </source>
</reference>
<dbReference type="InterPro" id="IPR027968">
    <property type="entry name" value="JHY"/>
</dbReference>
<accession>I7M3G4</accession>
<dbReference type="KEGG" id="tet:TTHERM_00444820"/>
<organism evidence="2 3">
    <name type="scientific">Tetrahymena thermophila (strain SB210)</name>
    <dbReference type="NCBI Taxonomy" id="312017"/>
    <lineage>
        <taxon>Eukaryota</taxon>
        <taxon>Sar</taxon>
        <taxon>Alveolata</taxon>
        <taxon>Ciliophora</taxon>
        <taxon>Intramacronucleata</taxon>
        <taxon>Oligohymenophorea</taxon>
        <taxon>Hymenostomatida</taxon>
        <taxon>Tetrahymenina</taxon>
        <taxon>Tetrahymenidae</taxon>
        <taxon>Tetrahymena</taxon>
    </lineage>
</organism>
<evidence type="ECO:0000313" key="3">
    <source>
        <dbReference type="Proteomes" id="UP000009168"/>
    </source>
</evidence>
<protein>
    <submittedName>
        <fullName evidence="2">Uncharacterized protein</fullName>
    </submittedName>
</protein>
<dbReference type="Pfam" id="PF15261">
    <property type="entry name" value="JHY"/>
    <property type="match status" value="1"/>
</dbReference>
<keyword evidence="3" id="KW-1185">Reference proteome</keyword>
<proteinExistence type="predicted"/>
<dbReference type="EMBL" id="GG662504">
    <property type="protein sequence ID" value="EAS03100.2"/>
    <property type="molecule type" value="Genomic_DNA"/>
</dbReference>
<dbReference type="eggNOG" id="ENOG502SCCS">
    <property type="taxonomic scope" value="Eukaryota"/>
</dbReference>
<feature type="region of interest" description="Disordered" evidence="1">
    <location>
        <begin position="389"/>
        <end position="442"/>
    </location>
</feature>
<sequence>MTSTFQERFKGKTSLMTKEGVDGVIKDSDNPIRKINERLPMQMEDFTGANRYQNQKKEAQTFDINRPFFSPDRIQNQNIYSVTYSKPNKSVDQHLLVHNQHLPPIQGMYQQNLPPKYPQQINVIQYQRSPVMNEMDSIDQQMEQIKYQQQMQNQMQQQMQFQQGSRQALNSNFMTPNNKTPIMKQTFQTDNGIQTYQSNQNPKQASSLNSIKSNPSESGKKIYAPISANLNNRSQQPQQVLQAIPFKGLNSAQSSNSTTSTLQPKNIAYQKESIDSKYSNGSQFNNIQAKNGYNMIYNNLNNSYQQNSREMLQPPTYANYGQPLLINQQSQPQQPFYQFNNNGQFNNLPQLSAQKPYSQQPYQMPQDHPDFNTRAYSAKFKIKTLEKQENGGFQQNDNQYEEAPFLKEQKKTEVKRIRNQSRDNTNKSLNEMPSSSNSLSNYKPYTLNEYKSIQKNANYKLGGLGPNVGNEDWQQKREQLEKRQEFAKQIQQINSQILKSQQDQGKVAAIKFNKDTSSREKALEFAKNIPKPQVIPTKGTQSTNTLGANNTLPQQQQIQQQSFKEKGKEERNVYSSINNYQQSKDPYQDEQENQPNLSIGLNQEIDFHEQQHLEFLNQIEKMTK</sequence>
<feature type="compositionally biased region" description="Basic and acidic residues" evidence="1">
    <location>
        <begin position="404"/>
        <end position="425"/>
    </location>
</feature>
<feature type="region of interest" description="Disordered" evidence="1">
    <location>
        <begin position="194"/>
        <end position="220"/>
    </location>
</feature>